<dbReference type="Gene3D" id="3.40.33.10">
    <property type="entry name" value="CAP"/>
    <property type="match status" value="1"/>
</dbReference>
<reference evidence="3" key="2">
    <citation type="submission" date="2013-10" db="EMBL/GenBank/DDBJ databases">
        <authorList>
            <person name="Aslett M."/>
        </authorList>
    </citation>
    <scope>NUCLEOTIDE SEQUENCE [LARGE SCALE GENOMIC DNA]</scope>
    <source>
        <strain evidence="3">Houghton</strain>
    </source>
</reference>
<dbReference type="Proteomes" id="UP000030750">
    <property type="component" value="Unassembled WGS sequence"/>
</dbReference>
<feature type="compositionally biased region" description="Polar residues" evidence="1">
    <location>
        <begin position="36"/>
        <end position="48"/>
    </location>
</feature>
<keyword evidence="2" id="KW-0732">Signal</keyword>
<name>U6LS38_9EIME</name>
<gene>
    <name evidence="3" type="ORF">EBH_0009240</name>
</gene>
<dbReference type="VEuPathDB" id="ToxoDB:EBH_0009240"/>
<accession>U6LS38</accession>
<reference evidence="3" key="1">
    <citation type="submission" date="2013-10" db="EMBL/GenBank/DDBJ databases">
        <title>Genomic analysis of the causative agents of coccidiosis in chickens.</title>
        <authorList>
            <person name="Reid A.J."/>
            <person name="Blake D."/>
            <person name="Billington K."/>
            <person name="Browne H."/>
            <person name="Dunn M."/>
            <person name="Hung S."/>
            <person name="Kawahara F."/>
            <person name="Miranda-Saavedra D."/>
            <person name="Mourier T."/>
            <person name="Nagra H."/>
            <person name="Otto T.D."/>
            <person name="Rawlings N."/>
            <person name="Sanchez A."/>
            <person name="Sanders M."/>
            <person name="Subramaniam C."/>
            <person name="Tay Y."/>
            <person name="Dear P."/>
            <person name="Doerig C."/>
            <person name="Gruber A."/>
            <person name="Parkinson J."/>
            <person name="Shirley M."/>
            <person name="Wan K.L."/>
            <person name="Berriman M."/>
            <person name="Tomley F."/>
            <person name="Pain A."/>
        </authorList>
    </citation>
    <scope>NUCLEOTIDE SEQUENCE [LARGE SCALE GENOMIC DNA]</scope>
    <source>
        <strain evidence="3">Houghton</strain>
    </source>
</reference>
<evidence type="ECO:0000313" key="3">
    <source>
        <dbReference type="EMBL" id="CDJ51404.1"/>
    </source>
</evidence>
<dbReference type="OrthoDB" id="346254at2759"/>
<dbReference type="InterPro" id="IPR021288">
    <property type="entry name" value="Surface_antigen"/>
</dbReference>
<evidence type="ECO:0000256" key="1">
    <source>
        <dbReference type="SAM" id="MobiDB-lite"/>
    </source>
</evidence>
<proteinExistence type="predicted"/>
<feature type="region of interest" description="Disordered" evidence="1">
    <location>
        <begin position="27"/>
        <end position="76"/>
    </location>
</feature>
<dbReference type="InterPro" id="IPR035940">
    <property type="entry name" value="CAP_sf"/>
</dbReference>
<sequence length="295" mass="30568">MAFLKFLAVAASAILVSENHWAFGATPPNAEGNGNGAQTSNGDNSATTGGNSGVGSGGVDHEESEPNGDAGTGAVTNSAAREDCWKQMNEARSLVGFTGFQQQDMLKITVAEAKAASGTAEEVKQYLKQVCDAVKTNTAPKNLSPTVDGTFAYAVQEGEKADCQAAVDYWKEAFTNFNGELPPAYEANTKPYDDPRNISFISLFNPKDSPKVDCAYFTCPKAAAGDGTQRQTAGTEGAVKALICVTTPNALAQGKKPYEQEQWDKLAAGLKSGSAVAATPAALALAAAALASLLL</sequence>
<dbReference type="EMBL" id="HG712792">
    <property type="protein sequence ID" value="CDJ51404.1"/>
    <property type="molecule type" value="Genomic_DNA"/>
</dbReference>
<dbReference type="AlphaFoldDB" id="U6LS38"/>
<feature type="chain" id="PRO_5004674423" evidence="2">
    <location>
        <begin position="25"/>
        <end position="295"/>
    </location>
</feature>
<protein>
    <submittedName>
        <fullName evidence="3">SAG family member</fullName>
    </submittedName>
</protein>
<keyword evidence="4" id="KW-1185">Reference proteome</keyword>
<dbReference type="Pfam" id="PF11054">
    <property type="entry name" value="Surface_antigen"/>
    <property type="match status" value="1"/>
</dbReference>
<evidence type="ECO:0000313" key="4">
    <source>
        <dbReference type="Proteomes" id="UP000030750"/>
    </source>
</evidence>
<feature type="signal peptide" evidence="2">
    <location>
        <begin position="1"/>
        <end position="24"/>
    </location>
</feature>
<organism evidence="3 4">
    <name type="scientific">Eimeria brunetti</name>
    <dbReference type="NCBI Taxonomy" id="51314"/>
    <lineage>
        <taxon>Eukaryota</taxon>
        <taxon>Sar</taxon>
        <taxon>Alveolata</taxon>
        <taxon>Apicomplexa</taxon>
        <taxon>Conoidasida</taxon>
        <taxon>Coccidia</taxon>
        <taxon>Eucoccidiorida</taxon>
        <taxon>Eimeriorina</taxon>
        <taxon>Eimeriidae</taxon>
        <taxon>Eimeria</taxon>
    </lineage>
</organism>
<evidence type="ECO:0000256" key="2">
    <source>
        <dbReference type="SAM" id="SignalP"/>
    </source>
</evidence>